<keyword evidence="7 12" id="KW-0418">Kinase</keyword>
<dbReference type="Pfam" id="PF00512">
    <property type="entry name" value="HisKA"/>
    <property type="match status" value="1"/>
</dbReference>
<dbReference type="Gene3D" id="3.30.565.10">
    <property type="entry name" value="Histidine kinase-like ATPase, C-terminal domain"/>
    <property type="match status" value="1"/>
</dbReference>
<dbReference type="Pfam" id="PF02518">
    <property type="entry name" value="HATPase_c"/>
    <property type="match status" value="1"/>
</dbReference>
<dbReference type="GO" id="GO:0016301">
    <property type="term" value="F:kinase activity"/>
    <property type="evidence" value="ECO:0007669"/>
    <property type="project" value="UniProtKB-KW"/>
</dbReference>
<evidence type="ECO:0000313" key="12">
    <source>
        <dbReference type="EMBL" id="GAA0736435.1"/>
    </source>
</evidence>
<evidence type="ECO:0000313" key="13">
    <source>
        <dbReference type="Proteomes" id="UP001501510"/>
    </source>
</evidence>
<keyword evidence="5" id="KW-0808">Transferase</keyword>
<evidence type="ECO:0000256" key="3">
    <source>
        <dbReference type="ARBA" id="ARBA00012438"/>
    </source>
</evidence>
<dbReference type="Gene3D" id="1.10.287.130">
    <property type="match status" value="1"/>
</dbReference>
<keyword evidence="13" id="KW-1185">Reference proteome</keyword>
<comment type="catalytic activity">
    <reaction evidence="1">
        <text>ATP + protein L-histidine = ADP + protein N-phospho-L-histidine.</text>
        <dbReference type="EC" id="2.7.13.3"/>
    </reaction>
</comment>
<dbReference type="InterPro" id="IPR003661">
    <property type="entry name" value="HisK_dim/P_dom"/>
</dbReference>
<evidence type="ECO:0000256" key="7">
    <source>
        <dbReference type="ARBA" id="ARBA00022777"/>
    </source>
</evidence>
<dbReference type="SUPFAM" id="SSF55874">
    <property type="entry name" value="ATPase domain of HSP90 chaperone/DNA topoisomerase II/histidine kinase"/>
    <property type="match status" value="1"/>
</dbReference>
<feature type="domain" description="Histidine kinase" evidence="11">
    <location>
        <begin position="89"/>
        <end position="301"/>
    </location>
</feature>
<dbReference type="PROSITE" id="PS50109">
    <property type="entry name" value="HIS_KIN"/>
    <property type="match status" value="1"/>
</dbReference>
<keyword evidence="4" id="KW-0597">Phosphoprotein</keyword>
<organism evidence="12 13">
    <name type="scientific">Clostridium oceanicum</name>
    <dbReference type="NCBI Taxonomy" id="1543"/>
    <lineage>
        <taxon>Bacteria</taxon>
        <taxon>Bacillati</taxon>
        <taxon>Bacillota</taxon>
        <taxon>Clostridia</taxon>
        <taxon>Eubacteriales</taxon>
        <taxon>Clostridiaceae</taxon>
        <taxon>Clostridium</taxon>
    </lineage>
</organism>
<dbReference type="SMART" id="SM00388">
    <property type="entry name" value="HisKA"/>
    <property type="match status" value="1"/>
</dbReference>
<evidence type="ECO:0000256" key="10">
    <source>
        <dbReference type="ARBA" id="ARBA00023136"/>
    </source>
</evidence>
<evidence type="ECO:0000256" key="1">
    <source>
        <dbReference type="ARBA" id="ARBA00000085"/>
    </source>
</evidence>
<keyword evidence="10" id="KW-0472">Membrane</keyword>
<dbReference type="EMBL" id="BAAACG010000006">
    <property type="protein sequence ID" value="GAA0736435.1"/>
    <property type="molecule type" value="Genomic_DNA"/>
</dbReference>
<dbReference type="InterPro" id="IPR003594">
    <property type="entry name" value="HATPase_dom"/>
</dbReference>
<dbReference type="PANTHER" id="PTHR45528:SF8">
    <property type="entry name" value="HISTIDINE KINASE"/>
    <property type="match status" value="1"/>
</dbReference>
<dbReference type="SMART" id="SM00387">
    <property type="entry name" value="HATPase_c"/>
    <property type="match status" value="1"/>
</dbReference>
<dbReference type="InterPro" id="IPR050398">
    <property type="entry name" value="HssS/ArlS-like"/>
</dbReference>
<dbReference type="CDD" id="cd00082">
    <property type="entry name" value="HisKA"/>
    <property type="match status" value="1"/>
</dbReference>
<comment type="caution">
    <text evidence="12">The sequence shown here is derived from an EMBL/GenBank/DDBJ whole genome shotgun (WGS) entry which is preliminary data.</text>
</comment>
<accession>A0ABN1JDG7</accession>
<evidence type="ECO:0000256" key="5">
    <source>
        <dbReference type="ARBA" id="ARBA00022679"/>
    </source>
</evidence>
<name>A0ABN1JDG7_9CLOT</name>
<evidence type="ECO:0000259" key="11">
    <source>
        <dbReference type="PROSITE" id="PS50109"/>
    </source>
</evidence>
<keyword evidence="6" id="KW-0812">Transmembrane</keyword>
<comment type="subcellular location">
    <subcellularLocation>
        <location evidence="2">Membrane</location>
        <topology evidence="2">Multi-pass membrane protein</topology>
    </subcellularLocation>
</comment>
<dbReference type="InterPro" id="IPR036890">
    <property type="entry name" value="HATPase_C_sf"/>
</dbReference>
<dbReference type="InterPro" id="IPR005467">
    <property type="entry name" value="His_kinase_dom"/>
</dbReference>
<reference evidence="12 13" key="1">
    <citation type="journal article" date="2019" name="Int. J. Syst. Evol. Microbiol.">
        <title>The Global Catalogue of Microorganisms (GCM) 10K type strain sequencing project: providing services to taxonomists for standard genome sequencing and annotation.</title>
        <authorList>
            <consortium name="The Broad Institute Genomics Platform"/>
            <consortium name="The Broad Institute Genome Sequencing Center for Infectious Disease"/>
            <person name="Wu L."/>
            <person name="Ma J."/>
        </authorList>
    </citation>
    <scope>NUCLEOTIDE SEQUENCE [LARGE SCALE GENOMIC DNA]</scope>
    <source>
        <strain evidence="12 13">JCM 1407</strain>
    </source>
</reference>
<gene>
    <name evidence="12" type="ORF">GCM10008906_11400</name>
</gene>
<proteinExistence type="predicted"/>
<dbReference type="EC" id="2.7.13.3" evidence="3"/>
<sequence>MVKLIIVLLLILLIIISTLYFLLSNEIKSISNQLHDINNRDTNSKILLGSSKKRLLNLVLEIDSILEKNKKNEIDYKRMDLQLRQSIANISHDLRTPLTSIMGYIQLMEDKNLSIQEREQYIRIIRNRTESLKMLITSFYDLSRLEAREYKFDIEPLDFKNIMSESIVSFYNDFINKGIEPFIDIDEKVSLISSDEKATKRIISNLIHNILKYGKSFVAISLKNTEDYVVTTFTNDAPNLNDENVKCLFKRFFMVDRARTGESTGIGLAITKRLIEQMGHTISAELSEGNLSIIIKWKIHKNLK</sequence>
<dbReference type="RefSeq" id="WP_343759725.1">
    <property type="nucleotide sequence ID" value="NZ_BAAACG010000006.1"/>
</dbReference>
<keyword evidence="8" id="KW-1133">Transmembrane helix</keyword>
<evidence type="ECO:0000256" key="8">
    <source>
        <dbReference type="ARBA" id="ARBA00022989"/>
    </source>
</evidence>
<evidence type="ECO:0000256" key="6">
    <source>
        <dbReference type="ARBA" id="ARBA00022692"/>
    </source>
</evidence>
<dbReference type="Proteomes" id="UP001501510">
    <property type="component" value="Unassembled WGS sequence"/>
</dbReference>
<evidence type="ECO:0000256" key="9">
    <source>
        <dbReference type="ARBA" id="ARBA00023012"/>
    </source>
</evidence>
<evidence type="ECO:0000256" key="2">
    <source>
        <dbReference type="ARBA" id="ARBA00004141"/>
    </source>
</evidence>
<evidence type="ECO:0000256" key="4">
    <source>
        <dbReference type="ARBA" id="ARBA00022553"/>
    </source>
</evidence>
<keyword evidence="9" id="KW-0902">Two-component regulatory system</keyword>
<dbReference type="SUPFAM" id="SSF47384">
    <property type="entry name" value="Homodimeric domain of signal transducing histidine kinase"/>
    <property type="match status" value="1"/>
</dbReference>
<dbReference type="PANTHER" id="PTHR45528">
    <property type="entry name" value="SENSOR HISTIDINE KINASE CPXA"/>
    <property type="match status" value="1"/>
</dbReference>
<dbReference type="InterPro" id="IPR036097">
    <property type="entry name" value="HisK_dim/P_sf"/>
</dbReference>
<protein>
    <recommendedName>
        <fullName evidence="3">histidine kinase</fullName>
        <ecNumber evidence="3">2.7.13.3</ecNumber>
    </recommendedName>
</protein>